<dbReference type="AlphaFoldDB" id="A0A401YMZ4"/>
<dbReference type="EMBL" id="BIFH01000019">
    <property type="protein sequence ID" value="GCD95879.1"/>
    <property type="molecule type" value="Genomic_DNA"/>
</dbReference>
<dbReference type="InterPro" id="IPR025409">
    <property type="entry name" value="DUF4303"/>
</dbReference>
<comment type="caution">
    <text evidence="1">The sequence shown here is derived from an EMBL/GenBank/DDBJ whole genome shotgun (WGS) entry which is preliminary data.</text>
</comment>
<name>A0A401YMZ4_9ACTN</name>
<organism evidence="1 2">
    <name type="scientific">Embleya hyalina</name>
    <dbReference type="NCBI Taxonomy" id="516124"/>
    <lineage>
        <taxon>Bacteria</taxon>
        <taxon>Bacillati</taxon>
        <taxon>Actinomycetota</taxon>
        <taxon>Actinomycetes</taxon>
        <taxon>Kitasatosporales</taxon>
        <taxon>Streptomycetaceae</taxon>
        <taxon>Embleya</taxon>
    </lineage>
</organism>
<dbReference type="Proteomes" id="UP000286931">
    <property type="component" value="Unassembled WGS sequence"/>
</dbReference>
<reference evidence="1 2" key="1">
    <citation type="submission" date="2018-12" db="EMBL/GenBank/DDBJ databases">
        <title>Draft genome sequence of Embleya hyalina NBRC 13850T.</title>
        <authorList>
            <person name="Komaki H."/>
            <person name="Hosoyama A."/>
            <person name="Kimura A."/>
            <person name="Ichikawa N."/>
            <person name="Tamura T."/>
        </authorList>
    </citation>
    <scope>NUCLEOTIDE SEQUENCE [LARGE SCALE GENOMIC DNA]</scope>
    <source>
        <strain evidence="1 2">NBRC 13850</strain>
    </source>
</reference>
<sequence length="184" mass="19879">MIPTEADLTEAVYRATRAAVSDLFREYPEHDFYYCALVTPGEAFGPSLSAWSTQALATAAGESAAEADMLRWSYADSPFCTYGERHLAPIRSLFDARPQVFELPDDEGDVEFELRLRAMVTAMARLDAEGLFGGGEQRLSIVAVVEVPGDDAENTARARALNPPAAAAAYVADNSPASPLRSSR</sequence>
<evidence type="ECO:0000313" key="2">
    <source>
        <dbReference type="Proteomes" id="UP000286931"/>
    </source>
</evidence>
<protein>
    <recommendedName>
        <fullName evidence="3">DUF4303 domain-containing protein</fullName>
    </recommendedName>
</protein>
<evidence type="ECO:0000313" key="1">
    <source>
        <dbReference type="EMBL" id="GCD95879.1"/>
    </source>
</evidence>
<dbReference type="RefSeq" id="WP_126637983.1">
    <property type="nucleotide sequence ID" value="NZ_BIFH01000019.1"/>
</dbReference>
<accession>A0A401YMZ4</accession>
<gene>
    <name evidence="1" type="ORF">EHYA_03563</name>
</gene>
<dbReference type="OrthoDB" id="4297007at2"/>
<keyword evidence="2" id="KW-1185">Reference proteome</keyword>
<proteinExistence type="predicted"/>
<dbReference type="Pfam" id="PF14136">
    <property type="entry name" value="DUF4303"/>
    <property type="match status" value="1"/>
</dbReference>
<evidence type="ECO:0008006" key="3">
    <source>
        <dbReference type="Google" id="ProtNLM"/>
    </source>
</evidence>